<dbReference type="InterPro" id="IPR011762">
    <property type="entry name" value="COA_CT_N"/>
</dbReference>
<name>A0A7J3VTI5_CALS0</name>
<dbReference type="EMBL" id="DRXH01000128">
    <property type="protein sequence ID" value="HHM44400.1"/>
    <property type="molecule type" value="Genomic_DNA"/>
</dbReference>
<gene>
    <name evidence="3" type="ORF">ENM31_03780</name>
</gene>
<dbReference type="PANTHER" id="PTHR43842">
    <property type="entry name" value="PROPIONYL-COA CARBOXYLASE BETA CHAIN"/>
    <property type="match status" value="1"/>
</dbReference>
<protein>
    <submittedName>
        <fullName evidence="3">Uncharacterized protein</fullName>
    </submittedName>
</protein>
<evidence type="ECO:0000313" key="3">
    <source>
        <dbReference type="EMBL" id="HHM44400.1"/>
    </source>
</evidence>
<dbReference type="PANTHER" id="PTHR43842:SF2">
    <property type="entry name" value="PROPIONYL-COA CARBOXYLASE BETA CHAIN, MITOCHONDRIAL"/>
    <property type="match status" value="1"/>
</dbReference>
<evidence type="ECO:0000259" key="2">
    <source>
        <dbReference type="PROSITE" id="PS50989"/>
    </source>
</evidence>
<sequence>MKLSCCMSAESRVYKLVDTHSFKPVDSGVDSRSAERRLGEGVVAGTGLVDGRPAAVCATEPSLLKGSLGVEEARKITTLFVYAQSLGMPVVCLCDSSGVRVNEGPLVLQVVAEMLVKAVEARRCIPVITAVLGGCAGAMSVLAGLSHLVVGCRTKGYMFLYGPRAVKHLIGEEVEHTRLGDLENLSAKAGTVHVIAEDEDSAIKTVKQLLQLLPQNSSQTPEQKPFTDPVDRPIPEKFFEEESSKLVSDVCDRGSCIELRPSYGRAVSTVLGRLSGFPAGLVASNPAFNKGLIDREAAVKISEFVELCSLFNIPVITLVNTPGFSVGLSQEEAGILRHVAQVLKSYAECRAPKIAVIAGPAYGAAYIAMGSRLLGADYVYALPQAQVASMPPEAVVETAHSKKLATMTEEEKQALIAQERIKSSPQTLLSNGLVDEIIEKQHIRSKLARTLRNIYRQSPAGRI</sequence>
<dbReference type="Gene3D" id="3.90.226.10">
    <property type="entry name" value="2-enoyl-CoA Hydratase, Chain A, domain 1"/>
    <property type="match status" value="2"/>
</dbReference>
<dbReference type="GO" id="GO:0004658">
    <property type="term" value="F:propionyl-CoA carboxylase activity"/>
    <property type="evidence" value="ECO:0007669"/>
    <property type="project" value="TreeGrafter"/>
</dbReference>
<dbReference type="PROSITE" id="PS50980">
    <property type="entry name" value="COA_CT_NTER"/>
    <property type="match status" value="1"/>
</dbReference>
<feature type="domain" description="CoA carboxyltransferase C-terminal" evidence="2">
    <location>
        <begin position="229"/>
        <end position="453"/>
    </location>
</feature>
<dbReference type="InterPro" id="IPR011763">
    <property type="entry name" value="COA_CT_C"/>
</dbReference>
<dbReference type="PROSITE" id="PS50989">
    <property type="entry name" value="COA_CT_CTER"/>
    <property type="match status" value="1"/>
</dbReference>
<dbReference type="SUPFAM" id="SSF52096">
    <property type="entry name" value="ClpP/crotonase"/>
    <property type="match status" value="2"/>
</dbReference>
<proteinExistence type="predicted"/>
<reference evidence="3" key="1">
    <citation type="journal article" date="2020" name="mSystems">
        <title>Genome- and Community-Level Interaction Insights into Carbon Utilization and Element Cycling Functions of Hydrothermarchaeota in Hydrothermal Sediment.</title>
        <authorList>
            <person name="Zhou Z."/>
            <person name="Liu Y."/>
            <person name="Xu W."/>
            <person name="Pan J."/>
            <person name="Luo Z.H."/>
            <person name="Li M."/>
        </authorList>
    </citation>
    <scope>NUCLEOTIDE SEQUENCE [LARGE SCALE GENOMIC DNA]</scope>
    <source>
        <strain evidence="3">SpSt-1074</strain>
    </source>
</reference>
<dbReference type="InterPro" id="IPR051047">
    <property type="entry name" value="AccD/PCCB"/>
</dbReference>
<dbReference type="AlphaFoldDB" id="A0A7J3VTI5"/>
<dbReference type="InterPro" id="IPR029045">
    <property type="entry name" value="ClpP/crotonase-like_dom_sf"/>
</dbReference>
<comment type="caution">
    <text evidence="3">The sequence shown here is derived from an EMBL/GenBank/DDBJ whole genome shotgun (WGS) entry which is preliminary data.</text>
</comment>
<evidence type="ECO:0000259" key="1">
    <source>
        <dbReference type="PROSITE" id="PS50980"/>
    </source>
</evidence>
<feature type="domain" description="CoA carboxyltransferase N-terminal" evidence="1">
    <location>
        <begin position="1"/>
        <end position="225"/>
    </location>
</feature>
<dbReference type="Pfam" id="PF01039">
    <property type="entry name" value="Carboxyl_trans"/>
    <property type="match status" value="1"/>
</dbReference>
<accession>A0A7J3VTI5</accession>
<organism evidence="3">
    <name type="scientific">Caldiarchaeum subterraneum</name>
    <dbReference type="NCBI Taxonomy" id="311458"/>
    <lineage>
        <taxon>Archaea</taxon>
        <taxon>Nitrososphaerota</taxon>
        <taxon>Candidatus Caldarchaeales</taxon>
        <taxon>Candidatus Caldarchaeaceae</taxon>
        <taxon>Candidatus Caldarchaeum</taxon>
    </lineage>
</organism>
<dbReference type="InterPro" id="IPR034733">
    <property type="entry name" value="AcCoA_carboxyl_beta"/>
</dbReference>